<organism evidence="1 2">
    <name type="scientific">Parasulfitobacter algicola</name>
    <dbReference type="NCBI Taxonomy" id="2614809"/>
    <lineage>
        <taxon>Bacteria</taxon>
        <taxon>Pseudomonadati</taxon>
        <taxon>Pseudomonadota</taxon>
        <taxon>Alphaproteobacteria</taxon>
        <taxon>Rhodobacterales</taxon>
        <taxon>Roseobacteraceae</taxon>
        <taxon>Parasulfitobacter</taxon>
    </lineage>
</organism>
<dbReference type="Pfam" id="PF11367">
    <property type="entry name" value="Tail_completion_gp17"/>
    <property type="match status" value="1"/>
</dbReference>
<name>A0ABX2ITM7_9RHOB</name>
<proteinExistence type="predicted"/>
<evidence type="ECO:0000313" key="2">
    <source>
        <dbReference type="Proteomes" id="UP000777935"/>
    </source>
</evidence>
<keyword evidence="2" id="KW-1185">Reference proteome</keyword>
<sequence>MSYGVSAALQAAVYQEISTNSGVQARVGTAVYDAIPSGTLPDTYITLGPEDVRDRSDMTGQGASHVFTVSVMTNAAGFQTAKELAALLSDILIDADLTLSRGSLIALNFEKALARRVGTGAERRIDLKFRALVEDN</sequence>
<dbReference type="InterPro" id="IPR021508">
    <property type="entry name" value="Gp17-like"/>
</dbReference>
<accession>A0ABX2ITM7</accession>
<comment type="caution">
    <text evidence="1">The sequence shown here is derived from an EMBL/GenBank/DDBJ whole genome shotgun (WGS) entry which is preliminary data.</text>
</comment>
<dbReference type="EMBL" id="JABUFE010000011">
    <property type="protein sequence ID" value="NSX56254.1"/>
    <property type="molecule type" value="Genomic_DNA"/>
</dbReference>
<dbReference type="Proteomes" id="UP000777935">
    <property type="component" value="Unassembled WGS sequence"/>
</dbReference>
<dbReference type="InterPro" id="IPR053745">
    <property type="entry name" value="Viral_Tail_Comp_sf"/>
</dbReference>
<dbReference type="RefSeq" id="WP_174139405.1">
    <property type="nucleotide sequence ID" value="NZ_JABUFE010000011.1"/>
</dbReference>
<protein>
    <submittedName>
        <fullName evidence="1">DUF3168 domain-containing protein</fullName>
    </submittedName>
</protein>
<evidence type="ECO:0000313" key="1">
    <source>
        <dbReference type="EMBL" id="NSX56254.1"/>
    </source>
</evidence>
<reference evidence="1 2" key="1">
    <citation type="submission" date="2020-06" db="EMBL/GenBank/DDBJ databases">
        <title>Sulfitobacter algicola sp. nov., isolated from green algae.</title>
        <authorList>
            <person name="Wang C."/>
        </authorList>
    </citation>
    <scope>NUCLEOTIDE SEQUENCE [LARGE SCALE GENOMIC DNA]</scope>
    <source>
        <strain evidence="1 2">1151</strain>
    </source>
</reference>
<gene>
    <name evidence="1" type="ORF">HRQ87_15775</name>
</gene>
<dbReference type="Gene3D" id="3.30.2000.30">
    <property type="match status" value="1"/>
</dbReference>